<dbReference type="EMBL" id="CANI01000027">
    <property type="protein sequence ID" value="CCM76892.1"/>
    <property type="molecule type" value="Genomic_DNA"/>
</dbReference>
<evidence type="ECO:0000313" key="3">
    <source>
        <dbReference type="Proteomes" id="UP000009319"/>
    </source>
</evidence>
<dbReference type="STRING" id="1211777.BN77_3932"/>
<keyword evidence="3" id="KW-1185">Reference proteome</keyword>
<dbReference type="Pfam" id="PF01408">
    <property type="entry name" value="GFO_IDH_MocA"/>
    <property type="match status" value="1"/>
</dbReference>
<proteinExistence type="predicted"/>
<evidence type="ECO:0000313" key="2">
    <source>
        <dbReference type="EMBL" id="CCM76892.1"/>
    </source>
</evidence>
<name>K0PZE3_9HYPH</name>
<feature type="domain" description="Gfo/Idh/MocA-like oxidoreductase N-terminal" evidence="1">
    <location>
        <begin position="9"/>
        <end position="86"/>
    </location>
</feature>
<accession>K0PZE3</accession>
<dbReference type="Proteomes" id="UP000009319">
    <property type="component" value="Unassembled WGS sequence"/>
</dbReference>
<dbReference type="GO" id="GO:0000166">
    <property type="term" value="F:nucleotide binding"/>
    <property type="evidence" value="ECO:0007669"/>
    <property type="project" value="InterPro"/>
</dbReference>
<dbReference type="SUPFAM" id="SSF51735">
    <property type="entry name" value="NAD(P)-binding Rossmann-fold domains"/>
    <property type="match status" value="1"/>
</dbReference>
<gene>
    <name evidence="2" type="ORF">BN77_3932</name>
</gene>
<reference evidence="2 3" key="1">
    <citation type="journal article" date="2013" name="Genome Announc.">
        <title>Draft Genome Sequence of Rhizobium mesoamericanum STM3625, a Nitrogen-Fixing Symbiont of Mimosa pudica Isolated in French Guiana (South America).</title>
        <authorList>
            <person name="Moulin L."/>
            <person name="Mornico D."/>
            <person name="Melkonian R."/>
            <person name="Klonowska A."/>
        </authorList>
    </citation>
    <scope>NUCLEOTIDE SEQUENCE [LARGE SCALE GENOMIC DNA]</scope>
    <source>
        <strain evidence="2 3">STM3625</strain>
    </source>
</reference>
<comment type="caution">
    <text evidence="2">The sequence shown here is derived from an EMBL/GenBank/DDBJ whole genome shotgun (WGS) entry which is preliminary data.</text>
</comment>
<protein>
    <recommendedName>
        <fullName evidence="1">Gfo/Idh/MocA-like oxidoreductase N-terminal domain-containing protein</fullName>
    </recommendedName>
</protein>
<sequence length="93" mass="9941">MRELSQGRINIAIAGTGLIGRRHIEGVLSEPRAALAAIIEPSGSARDWALAEGLPRFASLSEILAESRPDVVIDAIKQSARTAQTIALERSRP</sequence>
<dbReference type="RefSeq" id="WP_007534612.1">
    <property type="nucleotide sequence ID" value="NZ_HF536772.1"/>
</dbReference>
<dbReference type="eggNOG" id="COG0673">
    <property type="taxonomic scope" value="Bacteria"/>
</dbReference>
<dbReference type="HOGENOM" id="CLU_2397553_0_0_5"/>
<dbReference type="AlphaFoldDB" id="K0PZE3"/>
<dbReference type="Gene3D" id="3.40.50.720">
    <property type="entry name" value="NAD(P)-binding Rossmann-like Domain"/>
    <property type="match status" value="1"/>
</dbReference>
<organism evidence="2 3">
    <name type="scientific">Rhizobium mesoamericanum STM3625</name>
    <dbReference type="NCBI Taxonomy" id="1211777"/>
    <lineage>
        <taxon>Bacteria</taxon>
        <taxon>Pseudomonadati</taxon>
        <taxon>Pseudomonadota</taxon>
        <taxon>Alphaproteobacteria</taxon>
        <taxon>Hyphomicrobiales</taxon>
        <taxon>Rhizobiaceae</taxon>
        <taxon>Rhizobium/Agrobacterium group</taxon>
        <taxon>Rhizobium</taxon>
    </lineage>
</organism>
<dbReference type="InterPro" id="IPR036291">
    <property type="entry name" value="NAD(P)-bd_dom_sf"/>
</dbReference>
<evidence type="ECO:0000259" key="1">
    <source>
        <dbReference type="Pfam" id="PF01408"/>
    </source>
</evidence>
<dbReference type="InterPro" id="IPR000683">
    <property type="entry name" value="Gfo/Idh/MocA-like_OxRdtase_N"/>
</dbReference>